<gene>
    <name evidence="1" type="ORF">LSINAPIS_LOCUS13062</name>
</gene>
<dbReference type="AlphaFoldDB" id="A0A5E4R0G0"/>
<reference evidence="1 2" key="1">
    <citation type="submission" date="2017-07" db="EMBL/GenBank/DDBJ databases">
        <authorList>
            <person name="Talla V."/>
            <person name="Backstrom N."/>
        </authorList>
    </citation>
    <scope>NUCLEOTIDE SEQUENCE [LARGE SCALE GENOMIC DNA]</scope>
</reference>
<dbReference type="Proteomes" id="UP000324832">
    <property type="component" value="Unassembled WGS sequence"/>
</dbReference>
<organism evidence="1 2">
    <name type="scientific">Leptidea sinapis</name>
    <dbReference type="NCBI Taxonomy" id="189913"/>
    <lineage>
        <taxon>Eukaryota</taxon>
        <taxon>Metazoa</taxon>
        <taxon>Ecdysozoa</taxon>
        <taxon>Arthropoda</taxon>
        <taxon>Hexapoda</taxon>
        <taxon>Insecta</taxon>
        <taxon>Pterygota</taxon>
        <taxon>Neoptera</taxon>
        <taxon>Endopterygota</taxon>
        <taxon>Lepidoptera</taxon>
        <taxon>Glossata</taxon>
        <taxon>Ditrysia</taxon>
        <taxon>Papilionoidea</taxon>
        <taxon>Pieridae</taxon>
        <taxon>Dismorphiinae</taxon>
        <taxon>Leptidea</taxon>
    </lineage>
</organism>
<evidence type="ECO:0008006" key="3">
    <source>
        <dbReference type="Google" id="ProtNLM"/>
    </source>
</evidence>
<keyword evidence="2" id="KW-1185">Reference proteome</keyword>
<protein>
    <recommendedName>
        <fullName evidence="3">Tc1-like transposase DDE domain-containing protein</fullName>
    </recommendedName>
</protein>
<dbReference type="EMBL" id="FZQP02006499">
    <property type="protein sequence ID" value="VVD02964.1"/>
    <property type="molecule type" value="Genomic_DNA"/>
</dbReference>
<sequence>MNILTSGIGDVHGQLYSVVTNPKPTKLQEYRRQKRPIIDTDESYVHTNHAKPVFCADSSTAGLKKPISKGQLVAITACFKKYAIDKILMEHGHDVLRLPPYHPYLNGLGHFIDKRLCKKQIRKVEYWLCYGEKVKTMGAEE</sequence>
<proteinExistence type="predicted"/>
<name>A0A5E4R0G0_9NEOP</name>
<accession>A0A5E4R0G0</accession>
<evidence type="ECO:0000313" key="1">
    <source>
        <dbReference type="EMBL" id="VVD02964.1"/>
    </source>
</evidence>
<evidence type="ECO:0000313" key="2">
    <source>
        <dbReference type="Proteomes" id="UP000324832"/>
    </source>
</evidence>